<feature type="domain" description="Helix-turn-helix" evidence="1">
    <location>
        <begin position="28"/>
        <end position="80"/>
    </location>
</feature>
<dbReference type="SUPFAM" id="SSF46955">
    <property type="entry name" value="Putative DNA-binding domain"/>
    <property type="match status" value="1"/>
</dbReference>
<protein>
    <submittedName>
        <fullName evidence="2">Helix-turn-helix domain-containing protein</fullName>
    </submittedName>
</protein>
<accession>A0A1H6Y904</accession>
<evidence type="ECO:0000313" key="2">
    <source>
        <dbReference type="EMBL" id="SEJ33265.1"/>
    </source>
</evidence>
<dbReference type="RefSeq" id="WP_090902316.1">
    <property type="nucleotide sequence ID" value="NZ_FNYO01000073.1"/>
</dbReference>
<dbReference type="EMBL" id="FNYO01000073">
    <property type="protein sequence ID" value="SEJ33265.1"/>
    <property type="molecule type" value="Genomic_DNA"/>
</dbReference>
<evidence type="ECO:0000313" key="3">
    <source>
        <dbReference type="Proteomes" id="UP000199005"/>
    </source>
</evidence>
<dbReference type="Proteomes" id="UP000199005">
    <property type="component" value="Unassembled WGS sequence"/>
</dbReference>
<reference evidence="2 3" key="1">
    <citation type="submission" date="2016-10" db="EMBL/GenBank/DDBJ databases">
        <authorList>
            <person name="de Groot N.N."/>
        </authorList>
    </citation>
    <scope>NUCLEOTIDE SEQUENCE [LARGE SCALE GENOMIC DNA]</scope>
    <source>
        <strain evidence="2 3">DSM 1041</strain>
    </source>
</reference>
<dbReference type="Pfam" id="PF12728">
    <property type="entry name" value="HTH_17"/>
    <property type="match status" value="1"/>
</dbReference>
<gene>
    <name evidence="2" type="ORF">SAMN04244579_03962</name>
</gene>
<proteinExistence type="predicted"/>
<dbReference type="InterPro" id="IPR041657">
    <property type="entry name" value="HTH_17"/>
</dbReference>
<name>A0A1H6Y904_9GAMM</name>
<dbReference type="Gene3D" id="1.10.10.10">
    <property type="entry name" value="Winged helix-like DNA-binding domain superfamily/Winged helix DNA-binding domain"/>
    <property type="match status" value="1"/>
</dbReference>
<dbReference type="STRING" id="170623.SAMN04244579_03962"/>
<dbReference type="AlphaFoldDB" id="A0A1H6Y904"/>
<dbReference type="InterPro" id="IPR036388">
    <property type="entry name" value="WH-like_DNA-bd_sf"/>
</dbReference>
<evidence type="ECO:0000259" key="1">
    <source>
        <dbReference type="Pfam" id="PF12728"/>
    </source>
</evidence>
<sequence length="91" mass="10003">MHTQALPPTAATLQQLRTAAETLDPTDLLTDAQVALMLDVSPKTLATWRSTGRYGLPFLRIGARIRYRRQDVLAWLESRRTGAAALAQGEA</sequence>
<organism evidence="2 3">
    <name type="scientific">Azotobacter beijerinckii</name>
    <dbReference type="NCBI Taxonomy" id="170623"/>
    <lineage>
        <taxon>Bacteria</taxon>
        <taxon>Pseudomonadati</taxon>
        <taxon>Pseudomonadota</taxon>
        <taxon>Gammaproteobacteria</taxon>
        <taxon>Pseudomonadales</taxon>
        <taxon>Pseudomonadaceae</taxon>
        <taxon>Azotobacter</taxon>
    </lineage>
</organism>
<dbReference type="InterPro" id="IPR009061">
    <property type="entry name" value="DNA-bd_dom_put_sf"/>
</dbReference>